<protein>
    <recommendedName>
        <fullName evidence="12">Cysteine--tRNA ligase</fullName>
        <ecNumber evidence="12">6.1.1.16</ecNumber>
    </recommendedName>
    <alternativeName>
        <fullName evidence="12">Cysteinyl-tRNA synthetase</fullName>
        <shortName evidence="12">CysRS</shortName>
    </alternativeName>
</protein>
<feature type="binding site" evidence="12">
    <location>
        <position position="225"/>
    </location>
    <ligand>
        <name>Zn(2+)</name>
        <dbReference type="ChEBI" id="CHEBI:29105"/>
    </ligand>
</feature>
<keyword evidence="11 12" id="KW-0030">Aminoacyl-tRNA synthetase</keyword>
<dbReference type="Gene3D" id="1.20.120.1910">
    <property type="entry name" value="Cysteine-tRNA ligase, C-terminal anti-codon recognition domain"/>
    <property type="match status" value="1"/>
</dbReference>
<dbReference type="CDD" id="cd00672">
    <property type="entry name" value="CysRS_core"/>
    <property type="match status" value="1"/>
</dbReference>
<keyword evidence="9 12" id="KW-0067">ATP-binding</keyword>
<dbReference type="Gene3D" id="3.40.50.620">
    <property type="entry name" value="HUPs"/>
    <property type="match status" value="1"/>
</dbReference>
<dbReference type="Proteomes" id="UP001199816">
    <property type="component" value="Unassembled WGS sequence"/>
</dbReference>
<comment type="subunit">
    <text evidence="3 12">Monomer.</text>
</comment>
<dbReference type="SMART" id="SM00840">
    <property type="entry name" value="DALR_2"/>
    <property type="match status" value="1"/>
</dbReference>
<dbReference type="InterPro" id="IPR024909">
    <property type="entry name" value="Cys-tRNA/MSH_ligase"/>
</dbReference>
<sequence>MSTLKLHNSYSRQKEVFEPITPGYVGMYVCGPTVSGESHLGHARPYITFDVVFRYLQYLGYKVRYVRNITDAGHFEEEGREAEDKISSKAVLEKLEPMELVQKYTNLFHWAMNLFNTIPPSIEPTATGHIVEQIEMIKKIIADGYAYENNGSVYFDVKKYAAGHDYGKLSGRKIDDLLEATRDLEGQEEKRDSADFALWKAAPPKHIMRWNSPWGEGFPGWHIECSAMATKYLGDHFDIHGGGMDLQFPHHESEIAQSTICNGHAPVKYWMHNNMITINGRKMGKSYNNVIKLTELFSGDHPLLTQAYHPMVVRFFILQSHYRSTLDFSNEALQASEKGLKRLWDAYENLKRLKDRGNELQETAADPELDARLRKLVTEFDEFMNDDFNTAKVLANMFELAPVINSFKDKTLALTDISKATFELLQQQFYTYLETILGLTSVSAADNEKLKDVMQLLIDIRKEARSRKDFVTSDKIRNQLADVGILLKDEKDGNISWSVE</sequence>
<dbReference type="RefSeq" id="WP_231006686.1">
    <property type="nucleotide sequence ID" value="NZ_JAJNEC010000005.1"/>
</dbReference>
<reference evidence="14 15" key="1">
    <citation type="submission" date="2021-11" db="EMBL/GenBank/DDBJ databases">
        <title>Genomic of Niabella pedocola.</title>
        <authorList>
            <person name="Wu T."/>
        </authorList>
    </citation>
    <scope>NUCLEOTIDE SEQUENCE [LARGE SCALE GENOMIC DNA]</scope>
    <source>
        <strain evidence="14 15">JCM 31011</strain>
    </source>
</reference>
<dbReference type="GO" id="GO:0004817">
    <property type="term" value="F:cysteine-tRNA ligase activity"/>
    <property type="evidence" value="ECO:0007669"/>
    <property type="project" value="UniProtKB-EC"/>
</dbReference>
<keyword evidence="4 12" id="KW-0963">Cytoplasm</keyword>
<evidence type="ECO:0000256" key="11">
    <source>
        <dbReference type="ARBA" id="ARBA00023146"/>
    </source>
</evidence>
<dbReference type="SUPFAM" id="SSF47323">
    <property type="entry name" value="Anticodon-binding domain of a subclass of class I aminoacyl-tRNA synthetases"/>
    <property type="match status" value="1"/>
</dbReference>
<accession>A0ABS8PXB9</accession>
<dbReference type="PANTHER" id="PTHR10890">
    <property type="entry name" value="CYSTEINYL-TRNA SYNTHETASE"/>
    <property type="match status" value="1"/>
</dbReference>
<keyword evidence="5 12" id="KW-0436">Ligase</keyword>
<dbReference type="SUPFAM" id="SSF52374">
    <property type="entry name" value="Nucleotidylyl transferase"/>
    <property type="match status" value="1"/>
</dbReference>
<dbReference type="NCBIfam" id="TIGR00435">
    <property type="entry name" value="cysS"/>
    <property type="match status" value="1"/>
</dbReference>
<dbReference type="InterPro" id="IPR032678">
    <property type="entry name" value="tRNA-synt_1_cat_dom"/>
</dbReference>
<evidence type="ECO:0000256" key="5">
    <source>
        <dbReference type="ARBA" id="ARBA00022598"/>
    </source>
</evidence>
<evidence type="ECO:0000256" key="1">
    <source>
        <dbReference type="ARBA" id="ARBA00004496"/>
    </source>
</evidence>
<evidence type="ECO:0000256" key="2">
    <source>
        <dbReference type="ARBA" id="ARBA00005594"/>
    </source>
</evidence>
<dbReference type="InterPro" id="IPR015273">
    <property type="entry name" value="Cys-tRNA-synt_Ia_DALR"/>
</dbReference>
<feature type="binding site" evidence="12">
    <location>
        <position position="254"/>
    </location>
    <ligand>
        <name>Zn(2+)</name>
        <dbReference type="ChEBI" id="CHEBI:29105"/>
    </ligand>
</feature>
<feature type="binding site" evidence="12">
    <location>
        <position position="285"/>
    </location>
    <ligand>
        <name>ATP</name>
        <dbReference type="ChEBI" id="CHEBI:30616"/>
    </ligand>
</feature>
<dbReference type="PRINTS" id="PR00983">
    <property type="entry name" value="TRNASYNTHCYS"/>
</dbReference>
<feature type="short sequence motif" description="'HIGH' region" evidence="12">
    <location>
        <begin position="32"/>
        <end position="42"/>
    </location>
</feature>
<evidence type="ECO:0000256" key="8">
    <source>
        <dbReference type="ARBA" id="ARBA00022833"/>
    </source>
</evidence>
<keyword evidence="15" id="KW-1185">Reference proteome</keyword>
<evidence type="ECO:0000256" key="12">
    <source>
        <dbReference type="HAMAP-Rule" id="MF_00041"/>
    </source>
</evidence>
<comment type="similarity">
    <text evidence="2 12">Belongs to the class-I aminoacyl-tRNA synthetase family.</text>
</comment>
<comment type="cofactor">
    <cofactor evidence="12">
        <name>Zn(2+)</name>
        <dbReference type="ChEBI" id="CHEBI:29105"/>
    </cofactor>
    <text evidence="12">Binds 1 zinc ion per subunit.</text>
</comment>
<dbReference type="Pfam" id="PF01406">
    <property type="entry name" value="tRNA-synt_1e"/>
    <property type="match status" value="1"/>
</dbReference>
<keyword evidence="8 12" id="KW-0862">Zinc</keyword>
<dbReference type="EC" id="6.1.1.16" evidence="12"/>
<feature type="short sequence motif" description="'KMSKS' region" evidence="12">
    <location>
        <begin position="282"/>
        <end position="286"/>
    </location>
</feature>
<dbReference type="PANTHER" id="PTHR10890:SF3">
    <property type="entry name" value="CYSTEINE--TRNA LIGASE, CYTOPLASMIC"/>
    <property type="match status" value="1"/>
</dbReference>
<feature type="binding site" evidence="12">
    <location>
        <position position="30"/>
    </location>
    <ligand>
        <name>Zn(2+)</name>
        <dbReference type="ChEBI" id="CHEBI:29105"/>
    </ligand>
</feature>
<evidence type="ECO:0000256" key="4">
    <source>
        <dbReference type="ARBA" id="ARBA00022490"/>
    </source>
</evidence>
<evidence type="ECO:0000256" key="3">
    <source>
        <dbReference type="ARBA" id="ARBA00011245"/>
    </source>
</evidence>
<comment type="catalytic activity">
    <reaction evidence="12">
        <text>tRNA(Cys) + L-cysteine + ATP = L-cysteinyl-tRNA(Cys) + AMP + diphosphate</text>
        <dbReference type="Rhea" id="RHEA:17773"/>
        <dbReference type="Rhea" id="RHEA-COMP:9661"/>
        <dbReference type="Rhea" id="RHEA-COMP:9679"/>
        <dbReference type="ChEBI" id="CHEBI:30616"/>
        <dbReference type="ChEBI" id="CHEBI:33019"/>
        <dbReference type="ChEBI" id="CHEBI:35235"/>
        <dbReference type="ChEBI" id="CHEBI:78442"/>
        <dbReference type="ChEBI" id="CHEBI:78517"/>
        <dbReference type="ChEBI" id="CHEBI:456215"/>
        <dbReference type="EC" id="6.1.1.16"/>
    </reaction>
</comment>
<gene>
    <name evidence="12 14" type="primary">cysS</name>
    <name evidence="14" type="ORF">LQ567_17430</name>
</gene>
<dbReference type="InterPro" id="IPR014729">
    <property type="entry name" value="Rossmann-like_a/b/a_fold"/>
</dbReference>
<comment type="subcellular location">
    <subcellularLocation>
        <location evidence="1 12">Cytoplasm</location>
    </subcellularLocation>
</comment>
<evidence type="ECO:0000259" key="13">
    <source>
        <dbReference type="SMART" id="SM00840"/>
    </source>
</evidence>
<evidence type="ECO:0000256" key="6">
    <source>
        <dbReference type="ARBA" id="ARBA00022723"/>
    </source>
</evidence>
<dbReference type="InterPro" id="IPR009080">
    <property type="entry name" value="tRNAsynth_Ia_anticodon-bd"/>
</dbReference>
<name>A0ABS8PXB9_9BACT</name>
<proteinExistence type="inferred from homology"/>
<dbReference type="EMBL" id="JAJNEC010000005">
    <property type="protein sequence ID" value="MCD2424566.1"/>
    <property type="molecule type" value="Genomic_DNA"/>
</dbReference>
<dbReference type="InterPro" id="IPR015803">
    <property type="entry name" value="Cys-tRNA-ligase"/>
</dbReference>
<evidence type="ECO:0000313" key="14">
    <source>
        <dbReference type="EMBL" id="MCD2424566.1"/>
    </source>
</evidence>
<evidence type="ECO:0000256" key="10">
    <source>
        <dbReference type="ARBA" id="ARBA00022917"/>
    </source>
</evidence>
<organism evidence="14 15">
    <name type="scientific">Niabella pedocola</name>
    <dbReference type="NCBI Taxonomy" id="1752077"/>
    <lineage>
        <taxon>Bacteria</taxon>
        <taxon>Pseudomonadati</taxon>
        <taxon>Bacteroidota</taxon>
        <taxon>Chitinophagia</taxon>
        <taxon>Chitinophagales</taxon>
        <taxon>Chitinophagaceae</taxon>
        <taxon>Niabella</taxon>
    </lineage>
</organism>
<dbReference type="HAMAP" id="MF_00041">
    <property type="entry name" value="Cys_tRNA_synth"/>
    <property type="match status" value="1"/>
</dbReference>
<evidence type="ECO:0000256" key="9">
    <source>
        <dbReference type="ARBA" id="ARBA00022840"/>
    </source>
</evidence>
<keyword evidence="10 12" id="KW-0648">Protein biosynthesis</keyword>
<comment type="caution">
    <text evidence="14">The sequence shown here is derived from an EMBL/GenBank/DDBJ whole genome shotgun (WGS) entry which is preliminary data.</text>
</comment>
<keyword evidence="7 12" id="KW-0547">Nucleotide-binding</keyword>
<feature type="domain" description="Cysteinyl-tRNA synthetase class Ia DALR" evidence="13">
    <location>
        <begin position="379"/>
        <end position="448"/>
    </location>
</feature>
<evidence type="ECO:0000256" key="7">
    <source>
        <dbReference type="ARBA" id="ARBA00022741"/>
    </source>
</evidence>
<dbReference type="Pfam" id="PF09190">
    <property type="entry name" value="DALR_2"/>
    <property type="match status" value="1"/>
</dbReference>
<feature type="binding site" evidence="12">
    <location>
        <position position="250"/>
    </location>
    <ligand>
        <name>Zn(2+)</name>
        <dbReference type="ChEBI" id="CHEBI:29105"/>
    </ligand>
</feature>
<evidence type="ECO:0000313" key="15">
    <source>
        <dbReference type="Proteomes" id="UP001199816"/>
    </source>
</evidence>
<keyword evidence="6 12" id="KW-0479">Metal-binding</keyword>